<dbReference type="InterPro" id="IPR004260">
    <property type="entry name" value="Pyr-dimer_DNA_glycosylase"/>
</dbReference>
<organism evidence="1 2">
    <name type="scientific">Nitrococcus mobilis Nb-231</name>
    <dbReference type="NCBI Taxonomy" id="314278"/>
    <lineage>
        <taxon>Bacteria</taxon>
        <taxon>Pseudomonadati</taxon>
        <taxon>Pseudomonadota</taxon>
        <taxon>Gammaproteobacteria</taxon>
        <taxon>Chromatiales</taxon>
        <taxon>Ectothiorhodospiraceae</taxon>
        <taxon>Nitrococcus</taxon>
    </lineage>
</organism>
<dbReference type="HOGENOM" id="CLU_095888_0_0_6"/>
<dbReference type="Proteomes" id="UP000003374">
    <property type="component" value="Unassembled WGS sequence"/>
</dbReference>
<gene>
    <name evidence="1" type="ORF">NB231_09613</name>
</gene>
<accession>A4BNA0</accession>
<dbReference type="OrthoDB" id="7348899at2"/>
<dbReference type="AlphaFoldDB" id="A4BNA0"/>
<reference evidence="1 2" key="1">
    <citation type="submission" date="2006-02" db="EMBL/GenBank/DDBJ databases">
        <authorList>
            <person name="Waterbury J."/>
            <person name="Ferriera S."/>
            <person name="Johnson J."/>
            <person name="Kravitz S."/>
            <person name="Halpern A."/>
            <person name="Remington K."/>
            <person name="Beeson K."/>
            <person name="Tran B."/>
            <person name="Rogers Y.-H."/>
            <person name="Friedman R."/>
            <person name="Venter J.C."/>
        </authorList>
    </citation>
    <scope>NUCLEOTIDE SEQUENCE [LARGE SCALE GENOMIC DNA]</scope>
    <source>
        <strain evidence="1 2">Nb-231</strain>
    </source>
</reference>
<dbReference type="STRING" id="314278.NB231_09613"/>
<evidence type="ECO:0000313" key="2">
    <source>
        <dbReference type="Proteomes" id="UP000003374"/>
    </source>
</evidence>
<dbReference type="EMBL" id="AAOF01000002">
    <property type="protein sequence ID" value="EAR22699.1"/>
    <property type="molecule type" value="Genomic_DNA"/>
</dbReference>
<dbReference type="Pfam" id="PF03013">
    <property type="entry name" value="Pyr_excise"/>
    <property type="match status" value="1"/>
</dbReference>
<evidence type="ECO:0000313" key="1">
    <source>
        <dbReference type="EMBL" id="EAR22699.1"/>
    </source>
</evidence>
<comment type="caution">
    <text evidence="1">The sequence shown here is derived from an EMBL/GenBank/DDBJ whole genome shotgun (WGS) entry which is preliminary data.</text>
</comment>
<dbReference type="eggNOG" id="ENOG502ZC1E">
    <property type="taxonomic scope" value="Bacteria"/>
</dbReference>
<keyword evidence="2" id="KW-1185">Reference proteome</keyword>
<proteinExistence type="predicted"/>
<sequence length="172" mass="19613">MNIFVLDTDIDRCARYHCDQHVGKMVLESAQILCTALNLKGFDTPYRSTHSKHPCVLWAGASYDNFEWLVALAEALNREFCWRYDRRQDHASMEVLTQIQGIRFEAAGLTGFAQAMPDRYKVPGDAVAACRNFYCGDKAHFASWRKRKIPDWFRPVPADEGPAMNPAAQKLL</sequence>
<protein>
    <submittedName>
        <fullName evidence="1">Uncharacterized protein</fullName>
    </submittedName>
</protein>
<name>A4BNA0_9GAMM</name>